<evidence type="ECO:0000313" key="2">
    <source>
        <dbReference type="Proteomes" id="UP000675968"/>
    </source>
</evidence>
<comment type="caution">
    <text evidence="1">The sequence shown here is derived from an EMBL/GenBank/DDBJ whole genome shotgun (WGS) entry which is preliminary data.</text>
</comment>
<reference evidence="1" key="2">
    <citation type="submission" date="2021-05" db="EMBL/GenBank/DDBJ databases">
        <title>Protein family content uncovers lineage relationships and bacterial pathway maintenance mechanisms in DPANN archaea.</title>
        <authorList>
            <person name="Castelle C.J."/>
            <person name="Meheust R."/>
            <person name="Jaffe A.L."/>
            <person name="Seitz K."/>
            <person name="Gong X."/>
            <person name="Baker B.J."/>
            <person name="Banfield J.F."/>
        </authorList>
    </citation>
    <scope>NUCLEOTIDE SEQUENCE</scope>
    <source>
        <strain evidence="1">RIFCSPLOWO2_01_FULL_AR10_48_17</strain>
    </source>
</reference>
<sequence length="285" mass="32814">MARGKRFRREPKNYADFFERNRKHLFRPDYAPRPEDMKRGLQSVERVKKMVRSSDGSGYHFFFPLTTAASSGELIKGILHVVAPEARVTFLVTPFQGGTNEEFPTLVRHVSKALTPESHHVRIVDMFDRLKTLKRIKKAFAVADERKVIQSIKPEEDGAVSLPWRDPETGELHSWPMSPMVLYSMAHFANTNNRLFYTKYYSNLDRPDIIQSANLGWVKTRSGTKAMPLGHAQRYAQKHPSEIKYNPPAELRMSPKEANKKSALVRRLTYQLGIAIAKEYLRAKK</sequence>
<reference evidence="1" key="1">
    <citation type="submission" date="2021-03" db="EMBL/GenBank/DDBJ databases">
        <authorList>
            <person name="Jaffe A."/>
        </authorList>
    </citation>
    <scope>NUCLEOTIDE SEQUENCE</scope>
    <source>
        <strain evidence="1">RIFCSPLOWO2_01_FULL_AR10_48_17</strain>
    </source>
</reference>
<gene>
    <name evidence="1" type="ORF">J4215_04015</name>
</gene>
<protein>
    <submittedName>
        <fullName evidence="1">Uncharacterized protein</fullName>
    </submittedName>
</protein>
<name>A0A8T4L738_9ARCH</name>
<dbReference type="AlphaFoldDB" id="A0A8T4L738"/>
<accession>A0A8T4L738</accession>
<dbReference type="EMBL" id="JAGVWC010000010">
    <property type="protein sequence ID" value="MBS3061722.1"/>
    <property type="molecule type" value="Genomic_DNA"/>
</dbReference>
<dbReference type="Proteomes" id="UP000675968">
    <property type="component" value="Unassembled WGS sequence"/>
</dbReference>
<evidence type="ECO:0000313" key="1">
    <source>
        <dbReference type="EMBL" id="MBS3061722.1"/>
    </source>
</evidence>
<organism evidence="1 2">
    <name type="scientific">Candidatus Iainarchaeum sp</name>
    <dbReference type="NCBI Taxonomy" id="3101447"/>
    <lineage>
        <taxon>Archaea</taxon>
        <taxon>Candidatus Iainarchaeota</taxon>
        <taxon>Candidatus Iainarchaeia</taxon>
        <taxon>Candidatus Iainarchaeales</taxon>
        <taxon>Candidatus Iainarchaeaceae</taxon>
        <taxon>Candidatus Iainarchaeum</taxon>
    </lineage>
</organism>
<proteinExistence type="predicted"/>